<reference evidence="7 8" key="1">
    <citation type="submission" date="2016-09" db="EMBL/GenBank/DDBJ databases">
        <title>Extensive genetic diversity and differential bi-allelic expression allows diatom success in the polar Southern Ocean.</title>
        <authorList>
            <consortium name="DOE Joint Genome Institute"/>
            <person name="Mock T."/>
            <person name="Otillar R.P."/>
            <person name="Strauss J."/>
            <person name="Dupont C."/>
            <person name="Frickenhaus S."/>
            <person name="Maumus F."/>
            <person name="Mcmullan M."/>
            <person name="Sanges R."/>
            <person name="Schmutz J."/>
            <person name="Toseland A."/>
            <person name="Valas R."/>
            <person name="Veluchamy A."/>
            <person name="Ward B.J."/>
            <person name="Allen A."/>
            <person name="Barry K."/>
            <person name="Falciatore A."/>
            <person name="Ferrante M."/>
            <person name="Fortunato A.E."/>
            <person name="Gloeckner G."/>
            <person name="Gruber A."/>
            <person name="Hipkin R."/>
            <person name="Janech M."/>
            <person name="Kroth P."/>
            <person name="Leese F."/>
            <person name="Lindquist E."/>
            <person name="Lyon B.R."/>
            <person name="Martin J."/>
            <person name="Mayer C."/>
            <person name="Parker M."/>
            <person name="Quesneville H."/>
            <person name="Raymond J."/>
            <person name="Uhlig C."/>
            <person name="Valentin K.U."/>
            <person name="Worden A.Z."/>
            <person name="Armbrust E.V."/>
            <person name="Bowler C."/>
            <person name="Green B."/>
            <person name="Moulton V."/>
            <person name="Van Oosterhout C."/>
            <person name="Grigoriev I."/>
        </authorList>
    </citation>
    <scope>NUCLEOTIDE SEQUENCE [LARGE SCALE GENOMIC DNA]</scope>
    <source>
        <strain evidence="7 8">CCMP1102</strain>
    </source>
</reference>
<feature type="domain" description="EXS" evidence="6">
    <location>
        <begin position="88"/>
        <end position="152"/>
    </location>
</feature>
<keyword evidence="8" id="KW-1185">Reference proteome</keyword>
<gene>
    <name evidence="7" type="ORF">FRACYDRAFT_268637</name>
</gene>
<comment type="subcellular location">
    <subcellularLocation>
        <location evidence="1">Membrane</location>
        <topology evidence="1">Multi-pass membrane protein</topology>
    </subcellularLocation>
</comment>
<dbReference type="GO" id="GO:0016020">
    <property type="term" value="C:membrane"/>
    <property type="evidence" value="ECO:0007669"/>
    <property type="project" value="UniProtKB-SubCell"/>
</dbReference>
<evidence type="ECO:0000259" key="6">
    <source>
        <dbReference type="Pfam" id="PF03124"/>
    </source>
</evidence>
<dbReference type="InterPro" id="IPR004342">
    <property type="entry name" value="EXS_C"/>
</dbReference>
<dbReference type="Proteomes" id="UP000095751">
    <property type="component" value="Unassembled WGS sequence"/>
</dbReference>
<organism evidence="7 8">
    <name type="scientific">Fragilariopsis cylindrus CCMP1102</name>
    <dbReference type="NCBI Taxonomy" id="635003"/>
    <lineage>
        <taxon>Eukaryota</taxon>
        <taxon>Sar</taxon>
        <taxon>Stramenopiles</taxon>
        <taxon>Ochrophyta</taxon>
        <taxon>Bacillariophyta</taxon>
        <taxon>Bacillariophyceae</taxon>
        <taxon>Bacillariophycidae</taxon>
        <taxon>Bacillariales</taxon>
        <taxon>Bacillariaceae</taxon>
        <taxon>Fragilariopsis</taxon>
    </lineage>
</organism>
<feature type="transmembrane region" description="Helical" evidence="5">
    <location>
        <begin position="87"/>
        <end position="111"/>
    </location>
</feature>
<dbReference type="InParanoid" id="A0A1E7FGD3"/>
<dbReference type="AlphaFoldDB" id="A0A1E7FGD3"/>
<evidence type="ECO:0000256" key="5">
    <source>
        <dbReference type="SAM" id="Phobius"/>
    </source>
</evidence>
<keyword evidence="3 5" id="KW-1133">Transmembrane helix</keyword>
<evidence type="ECO:0000256" key="2">
    <source>
        <dbReference type="ARBA" id="ARBA00022692"/>
    </source>
</evidence>
<keyword evidence="2 5" id="KW-0812">Transmembrane</keyword>
<evidence type="ECO:0000256" key="3">
    <source>
        <dbReference type="ARBA" id="ARBA00022989"/>
    </source>
</evidence>
<sequence>MLNDGKAVDILCRNYETYYANWFCDGDKIEAKAQMLTKRGDGLDMDWSQLQLGYRLGMCAILALWVAWDCIWGLIAKGKSTIGSRPAFAVFRACGGLLLLQWFWGFSVFMWNRYRVNYIFLFDFNPRIVSTPVGIVKDAVDNTLLYMSLMLLYYKVRM</sequence>
<dbReference type="OrthoDB" id="9970435at2759"/>
<feature type="transmembrane region" description="Helical" evidence="5">
    <location>
        <begin position="52"/>
        <end position="75"/>
    </location>
</feature>
<evidence type="ECO:0000313" key="8">
    <source>
        <dbReference type="Proteomes" id="UP000095751"/>
    </source>
</evidence>
<dbReference type="EMBL" id="KV784357">
    <property type="protein sequence ID" value="OEU17238.1"/>
    <property type="molecule type" value="Genomic_DNA"/>
</dbReference>
<keyword evidence="4 5" id="KW-0472">Membrane</keyword>
<protein>
    <recommendedName>
        <fullName evidence="6">EXS domain-containing protein</fullName>
    </recommendedName>
</protein>
<accession>A0A1E7FGD3</accession>
<dbReference type="KEGG" id="fcy:FRACYDRAFT_268637"/>
<dbReference type="Pfam" id="PF03124">
    <property type="entry name" value="EXS"/>
    <property type="match status" value="1"/>
</dbReference>
<evidence type="ECO:0000313" key="7">
    <source>
        <dbReference type="EMBL" id="OEU17238.1"/>
    </source>
</evidence>
<evidence type="ECO:0000256" key="1">
    <source>
        <dbReference type="ARBA" id="ARBA00004141"/>
    </source>
</evidence>
<proteinExistence type="predicted"/>
<evidence type="ECO:0000256" key="4">
    <source>
        <dbReference type="ARBA" id="ARBA00023136"/>
    </source>
</evidence>
<name>A0A1E7FGD3_9STRA</name>